<accession>A0A835A074</accession>
<dbReference type="OMA" id="NSGCSVY"/>
<dbReference type="InterPro" id="IPR000504">
    <property type="entry name" value="RRM_dom"/>
</dbReference>
<evidence type="ECO:0000256" key="5">
    <source>
        <dbReference type="SAM" id="MobiDB-lite"/>
    </source>
</evidence>
<dbReference type="PANTHER" id="PTHR13798:SF11">
    <property type="entry name" value="RNA-BINDING PROTEIN 7-RELATED"/>
    <property type="match status" value="1"/>
</dbReference>
<dbReference type="InterPro" id="IPR035979">
    <property type="entry name" value="RBD_domain_sf"/>
</dbReference>
<dbReference type="GO" id="GO:0005654">
    <property type="term" value="C:nucleoplasm"/>
    <property type="evidence" value="ECO:0007669"/>
    <property type="project" value="UniProtKB-SubCell"/>
</dbReference>
<gene>
    <name evidence="7" type="ORF">HHK36_004570</name>
</gene>
<feature type="region of interest" description="Disordered" evidence="5">
    <location>
        <begin position="238"/>
        <end position="258"/>
    </location>
</feature>
<organism evidence="7 8">
    <name type="scientific">Tetracentron sinense</name>
    <name type="common">Spur-leaf</name>
    <dbReference type="NCBI Taxonomy" id="13715"/>
    <lineage>
        <taxon>Eukaryota</taxon>
        <taxon>Viridiplantae</taxon>
        <taxon>Streptophyta</taxon>
        <taxon>Embryophyta</taxon>
        <taxon>Tracheophyta</taxon>
        <taxon>Spermatophyta</taxon>
        <taxon>Magnoliopsida</taxon>
        <taxon>Trochodendrales</taxon>
        <taxon>Trochodendraceae</taxon>
        <taxon>Tetracentron</taxon>
    </lineage>
</organism>
<comment type="subcellular location">
    <subcellularLocation>
        <location evidence="1">Nucleus</location>
        <location evidence="1">Nucleoplasm</location>
    </subcellularLocation>
</comment>
<keyword evidence="2 4" id="KW-0694">RNA-binding</keyword>
<dbReference type="Proteomes" id="UP000655225">
    <property type="component" value="Unassembled WGS sequence"/>
</dbReference>
<dbReference type="PROSITE" id="PS50102">
    <property type="entry name" value="RRM"/>
    <property type="match status" value="1"/>
</dbReference>
<comment type="caution">
    <text evidence="7">The sequence shown here is derived from an EMBL/GenBank/DDBJ whole genome shotgun (WGS) entry which is preliminary data.</text>
</comment>
<evidence type="ECO:0000259" key="6">
    <source>
        <dbReference type="PROSITE" id="PS50102"/>
    </source>
</evidence>
<dbReference type="PANTHER" id="PTHR13798">
    <property type="entry name" value="RNA BINDING MOTIF RBM PROTEIN -RELATED"/>
    <property type="match status" value="1"/>
</dbReference>
<dbReference type="InterPro" id="IPR052285">
    <property type="entry name" value="NEXT_complex_subunit"/>
</dbReference>
<protein>
    <recommendedName>
        <fullName evidence="6">RRM domain-containing protein</fullName>
    </recommendedName>
</protein>
<feature type="domain" description="RRM" evidence="6">
    <location>
        <begin position="74"/>
        <end position="148"/>
    </location>
</feature>
<feature type="region of interest" description="Disordered" evidence="5">
    <location>
        <begin position="149"/>
        <end position="176"/>
    </location>
</feature>
<reference evidence="7 8" key="1">
    <citation type="submission" date="2020-04" db="EMBL/GenBank/DDBJ databases">
        <title>Plant Genome Project.</title>
        <authorList>
            <person name="Zhang R.-G."/>
        </authorList>
    </citation>
    <scope>NUCLEOTIDE SEQUENCE [LARGE SCALE GENOMIC DNA]</scope>
    <source>
        <strain evidence="7">YNK0</strain>
        <tissue evidence="7">Leaf</tissue>
    </source>
</reference>
<sequence length="258" mass="29192">MPASSSSLVTSHHRSTLLAFITTPPHLCIHRRQQLRKKSAFCLSFFSRPEQRSSSTSFTNRYDQTWFIFGGVDGNLDERINDRVLYEILIQAGSIVDLHIPRDRETNRQKGYAFAEYETEEIAEYAVRLFSGLVSIYNRMLKFAISGKDKPSQNLSATISPISNSSPNPRSHPQQFNSVETSQHYMKLSMPCRFSANPPSSAQEPSPPGVVQPNGYGSDYNSNNNSYNRRVLGATWDSISRSNSSRYDSRNPITYPSY</sequence>
<evidence type="ECO:0000313" key="7">
    <source>
        <dbReference type="EMBL" id="KAF8412011.1"/>
    </source>
</evidence>
<dbReference type="SUPFAM" id="SSF54928">
    <property type="entry name" value="RNA-binding domain, RBD"/>
    <property type="match status" value="1"/>
</dbReference>
<dbReference type="AlphaFoldDB" id="A0A835A074"/>
<feature type="compositionally biased region" description="Low complexity" evidence="5">
    <location>
        <begin position="159"/>
        <end position="169"/>
    </location>
</feature>
<evidence type="ECO:0000256" key="3">
    <source>
        <dbReference type="ARBA" id="ARBA00023242"/>
    </source>
</evidence>
<feature type="region of interest" description="Disordered" evidence="5">
    <location>
        <begin position="193"/>
        <end position="224"/>
    </location>
</feature>
<keyword evidence="3" id="KW-0539">Nucleus</keyword>
<feature type="compositionally biased region" description="Low complexity" evidence="5">
    <location>
        <begin position="214"/>
        <end position="224"/>
    </location>
</feature>
<evidence type="ECO:0000256" key="4">
    <source>
        <dbReference type="PROSITE-ProRule" id="PRU00176"/>
    </source>
</evidence>
<dbReference type="OrthoDB" id="10259687at2759"/>
<keyword evidence="8" id="KW-1185">Reference proteome</keyword>
<dbReference type="SMART" id="SM00360">
    <property type="entry name" value="RRM"/>
    <property type="match status" value="1"/>
</dbReference>
<dbReference type="Pfam" id="PF00076">
    <property type="entry name" value="RRM_1"/>
    <property type="match status" value="1"/>
</dbReference>
<dbReference type="GO" id="GO:0003723">
    <property type="term" value="F:RNA binding"/>
    <property type="evidence" value="ECO:0007669"/>
    <property type="project" value="UniProtKB-UniRule"/>
</dbReference>
<name>A0A835A074_TETSI</name>
<evidence type="ECO:0000313" key="8">
    <source>
        <dbReference type="Proteomes" id="UP000655225"/>
    </source>
</evidence>
<evidence type="ECO:0000256" key="1">
    <source>
        <dbReference type="ARBA" id="ARBA00004642"/>
    </source>
</evidence>
<proteinExistence type="predicted"/>
<evidence type="ECO:0000256" key="2">
    <source>
        <dbReference type="ARBA" id="ARBA00022884"/>
    </source>
</evidence>
<dbReference type="InterPro" id="IPR012677">
    <property type="entry name" value="Nucleotide-bd_a/b_plait_sf"/>
</dbReference>
<dbReference type="EMBL" id="JABCRI010000002">
    <property type="protein sequence ID" value="KAF8412011.1"/>
    <property type="molecule type" value="Genomic_DNA"/>
</dbReference>
<dbReference type="Gene3D" id="3.30.70.330">
    <property type="match status" value="1"/>
</dbReference>